<evidence type="ECO:0000313" key="3">
    <source>
        <dbReference type="EMBL" id="BAG83558.1"/>
    </source>
</evidence>
<protein>
    <recommendedName>
        <fullName evidence="2">Ribosome-binding factor A</fullName>
    </recommendedName>
</protein>
<comment type="similarity">
    <text evidence="2">Belongs to the RbfA family.</text>
</comment>
<comment type="function">
    <text evidence="2">One of several proteins that assist in the late maturation steps of the functional core of the 30S ribosomal subunit. Associates with free 30S ribosomal subunits (but not with 30S subunits that are part of 70S ribosomes or polysomes). Required for efficient processing of 16S rRNA. May interact with the 5'-terminal helix region of 16S rRNA.</text>
</comment>
<dbReference type="GO" id="GO:0043024">
    <property type="term" value="F:ribosomal small subunit binding"/>
    <property type="evidence" value="ECO:0007669"/>
    <property type="project" value="TreeGrafter"/>
</dbReference>
<organism evidence="3 4">
    <name type="scientific">Azobacteroides pseudotrichonymphae genomovar. CFP2</name>
    <dbReference type="NCBI Taxonomy" id="511995"/>
    <lineage>
        <taxon>Bacteria</taxon>
        <taxon>Pseudomonadati</taxon>
        <taxon>Bacteroidota</taxon>
        <taxon>Bacteroidia</taxon>
        <taxon>Bacteroidales</taxon>
        <taxon>Candidatus Azobacteroides</taxon>
    </lineage>
</organism>
<dbReference type="AlphaFoldDB" id="B6YQT6"/>
<proteinExistence type="inferred from homology"/>
<dbReference type="OrthoDB" id="9811910at2"/>
<evidence type="ECO:0000256" key="2">
    <source>
        <dbReference type="HAMAP-Rule" id="MF_00003"/>
    </source>
</evidence>
<dbReference type="HOGENOM" id="CLU_089475_4_1_10"/>
<keyword evidence="4" id="KW-1185">Reference proteome</keyword>
<dbReference type="KEGG" id="aps:CFPG_295"/>
<reference evidence="4" key="1">
    <citation type="journal article" date="2008" name="Science">
        <title>Genome of an endosymbiont coupling N2 fixation to cellulolysis within RT protist cells in termite gut.</title>
        <authorList>
            <person name="Hongoh Y."/>
            <person name="Sharma V.K."/>
            <person name="Prakash T."/>
            <person name="Noda S."/>
            <person name="Toh H."/>
            <person name="Taylor T.D."/>
            <person name="Kudo T."/>
            <person name="Sakaki Y."/>
            <person name="Toyoda A."/>
            <person name="Hattori M."/>
            <person name="Ohkuma M."/>
        </authorList>
    </citation>
    <scope>NUCLEOTIDE SEQUENCE [LARGE SCALE GENOMIC DNA]</scope>
</reference>
<dbReference type="GO" id="GO:0005829">
    <property type="term" value="C:cytosol"/>
    <property type="evidence" value="ECO:0007669"/>
    <property type="project" value="TreeGrafter"/>
</dbReference>
<dbReference type="HAMAP" id="MF_00003">
    <property type="entry name" value="RbfA"/>
    <property type="match status" value="1"/>
</dbReference>
<gene>
    <name evidence="2" type="primary">rbfA</name>
    <name evidence="3" type="ordered locus">CFPG_295</name>
</gene>
<dbReference type="InterPro" id="IPR000238">
    <property type="entry name" value="RbfA"/>
</dbReference>
<dbReference type="Proteomes" id="UP000000723">
    <property type="component" value="Chromosome"/>
</dbReference>
<dbReference type="GO" id="GO:0030490">
    <property type="term" value="P:maturation of SSU-rRNA"/>
    <property type="evidence" value="ECO:0007669"/>
    <property type="project" value="UniProtKB-UniRule"/>
</dbReference>
<dbReference type="EMBL" id="AP010656">
    <property type="protein sequence ID" value="BAG83558.1"/>
    <property type="molecule type" value="Genomic_DNA"/>
</dbReference>
<comment type="subunit">
    <text evidence="2">Monomer. Binds 30S ribosomal subunits, but not 50S ribosomal subunits or 70S ribosomes.</text>
</comment>
<accession>B6YQT6</accession>
<sequence>MGKRKLQKIERLVQKEINELFRLQTQQMRQLTIISVTTVRISSDLSVAKIFLSIYPSDKIGKITQSIEQGKSAIRYNLGLRIGKQIRHIPKLAFFVDNSFEYVENINHLLGFNGGI</sequence>
<comment type="subcellular location">
    <subcellularLocation>
        <location evidence="2">Cytoplasm</location>
    </subcellularLocation>
</comment>
<evidence type="ECO:0000256" key="1">
    <source>
        <dbReference type="ARBA" id="ARBA00022517"/>
    </source>
</evidence>
<keyword evidence="1 2" id="KW-0690">Ribosome biogenesis</keyword>
<dbReference type="Gene3D" id="3.30.300.20">
    <property type="match status" value="1"/>
</dbReference>
<dbReference type="InterPro" id="IPR015946">
    <property type="entry name" value="KH_dom-like_a/b"/>
</dbReference>
<dbReference type="PANTHER" id="PTHR33515:SF1">
    <property type="entry name" value="RIBOSOME-BINDING FACTOR A, CHLOROPLASTIC-RELATED"/>
    <property type="match status" value="1"/>
</dbReference>
<evidence type="ECO:0000313" key="4">
    <source>
        <dbReference type="Proteomes" id="UP000000723"/>
    </source>
</evidence>
<dbReference type="NCBIfam" id="TIGR00082">
    <property type="entry name" value="rbfA"/>
    <property type="match status" value="1"/>
</dbReference>
<dbReference type="STRING" id="511995.CFPG_295"/>
<dbReference type="PANTHER" id="PTHR33515">
    <property type="entry name" value="RIBOSOME-BINDING FACTOR A, CHLOROPLASTIC-RELATED"/>
    <property type="match status" value="1"/>
</dbReference>
<dbReference type="Pfam" id="PF02033">
    <property type="entry name" value="RBFA"/>
    <property type="match status" value="1"/>
</dbReference>
<dbReference type="RefSeq" id="WP_012573319.1">
    <property type="nucleotide sequence ID" value="NC_011565.1"/>
</dbReference>
<name>B6YQT6_AZOPC</name>
<dbReference type="eggNOG" id="COG0858">
    <property type="taxonomic scope" value="Bacteria"/>
</dbReference>
<dbReference type="SUPFAM" id="SSF89919">
    <property type="entry name" value="Ribosome-binding factor A, RbfA"/>
    <property type="match status" value="1"/>
</dbReference>
<dbReference type="InterPro" id="IPR023799">
    <property type="entry name" value="RbfA_dom_sf"/>
</dbReference>
<keyword evidence="2" id="KW-0963">Cytoplasm</keyword>